<reference evidence="1" key="1">
    <citation type="journal article" date="2012" name="PLoS Genet.">
        <title>Comparative analysis of the genomes of two field isolates of the rice blast fungus Magnaporthe oryzae.</title>
        <authorList>
            <person name="Xue M."/>
            <person name="Yang J."/>
            <person name="Li Z."/>
            <person name="Hu S."/>
            <person name="Yao N."/>
            <person name="Dean R.A."/>
            <person name="Zhao W."/>
            <person name="Shen M."/>
            <person name="Zhang H."/>
            <person name="Li C."/>
            <person name="Liu L."/>
            <person name="Cao L."/>
            <person name="Xu X."/>
            <person name="Xing Y."/>
            <person name="Hsiang T."/>
            <person name="Zhang Z."/>
            <person name="Xu J.R."/>
            <person name="Peng Y.L."/>
        </authorList>
    </citation>
    <scope>NUCLEOTIDE SEQUENCE</scope>
    <source>
        <strain evidence="1">Y34</strain>
    </source>
</reference>
<proteinExistence type="predicted"/>
<evidence type="ECO:0000313" key="1">
    <source>
        <dbReference type="EMBL" id="ELQ33652.1"/>
    </source>
</evidence>
<dbReference type="PANTHER" id="PTHR35896">
    <property type="entry name" value="IG-LIKE DOMAIN-CONTAINING PROTEIN"/>
    <property type="match status" value="1"/>
</dbReference>
<accession>A0AA97PGF3</accession>
<protein>
    <submittedName>
        <fullName evidence="1">Uncharacterized protein</fullName>
    </submittedName>
</protein>
<dbReference type="EMBL" id="JH793605">
    <property type="protein sequence ID" value="ELQ33652.1"/>
    <property type="molecule type" value="Genomic_DNA"/>
</dbReference>
<name>A0AA97PGF3_PYRO3</name>
<sequence length="178" mass="20041">MSPFGDPVWVKDKALANHYPCGQDAATALSRGCIFELATGTWQPPACTHREQNDFFSSQREWEFFVYENLTLGEAHPQTESGGVHDRRNLRAVASHDLPHLGTNVQVWTTWEFHLYRCAWLWKRDVLAANGNITGPIGGRQNCADEALMKENKFAMGDVVAGYRLRFLSCSVPPNFVV</sequence>
<dbReference type="AlphaFoldDB" id="A0AA97PGF3"/>
<dbReference type="PANTHER" id="PTHR35896:SF3">
    <property type="entry name" value="MAJOR FACILITATOR SUPERFAMILY TRANSPORTER"/>
    <property type="match status" value="1"/>
</dbReference>
<organism evidence="1">
    <name type="scientific">Pyricularia oryzae (strain Y34)</name>
    <name type="common">Rice blast fungus</name>
    <name type="synonym">Magnaporthe oryzae</name>
    <dbReference type="NCBI Taxonomy" id="1143189"/>
    <lineage>
        <taxon>Eukaryota</taxon>
        <taxon>Fungi</taxon>
        <taxon>Dikarya</taxon>
        <taxon>Ascomycota</taxon>
        <taxon>Pezizomycotina</taxon>
        <taxon>Sordariomycetes</taxon>
        <taxon>Sordariomycetidae</taxon>
        <taxon>Magnaporthales</taxon>
        <taxon>Pyriculariaceae</taxon>
        <taxon>Pyricularia</taxon>
    </lineage>
</organism>
<dbReference type="InterPro" id="IPR053008">
    <property type="entry name" value="Phomopsin_biosynth_assoc"/>
</dbReference>
<dbReference type="Proteomes" id="UP000011086">
    <property type="component" value="Unassembled WGS sequence"/>
</dbReference>
<gene>
    <name evidence="1" type="ORF">OOU_Y34scaffold00914g1</name>
</gene>